<dbReference type="AlphaFoldDB" id="A0AAD6S958"/>
<name>A0AAD6S958_9AGAR</name>
<comment type="caution">
    <text evidence="2">The sequence shown here is derived from an EMBL/GenBank/DDBJ whole genome shotgun (WGS) entry which is preliminary data.</text>
</comment>
<accession>A0AAD6S958</accession>
<gene>
    <name evidence="2" type="ORF">C8F04DRAFT_1193977</name>
</gene>
<keyword evidence="3" id="KW-1185">Reference proteome</keyword>
<dbReference type="EMBL" id="JARJCM010000199">
    <property type="protein sequence ID" value="KAJ7022937.1"/>
    <property type="molecule type" value="Genomic_DNA"/>
</dbReference>
<feature type="region of interest" description="Disordered" evidence="1">
    <location>
        <begin position="90"/>
        <end position="113"/>
    </location>
</feature>
<proteinExistence type="predicted"/>
<organism evidence="2 3">
    <name type="scientific">Mycena alexandri</name>
    <dbReference type="NCBI Taxonomy" id="1745969"/>
    <lineage>
        <taxon>Eukaryota</taxon>
        <taxon>Fungi</taxon>
        <taxon>Dikarya</taxon>
        <taxon>Basidiomycota</taxon>
        <taxon>Agaricomycotina</taxon>
        <taxon>Agaricomycetes</taxon>
        <taxon>Agaricomycetidae</taxon>
        <taxon>Agaricales</taxon>
        <taxon>Marasmiineae</taxon>
        <taxon>Mycenaceae</taxon>
        <taxon>Mycena</taxon>
    </lineage>
</organism>
<dbReference type="Proteomes" id="UP001218188">
    <property type="component" value="Unassembled WGS sequence"/>
</dbReference>
<feature type="region of interest" description="Disordered" evidence="1">
    <location>
        <begin position="144"/>
        <end position="171"/>
    </location>
</feature>
<evidence type="ECO:0000313" key="3">
    <source>
        <dbReference type="Proteomes" id="UP001218188"/>
    </source>
</evidence>
<sequence>MAIRKVAGAKIGVVHEFRALQQVVLYDISFGARAGAYRNKLARLPSSVFRGGSVVLDWHNGNYNARLPGPGLGGIEIRAGAHAAIAIARRKEEERRKKKKEVRKKKEEEGGGVSMTVASESTQKVKCMHMHRWEWPSAQSKSWHSRIRRGRRSSSGRIEDRKPPVSGSVGSTTSTLNLLRCRLNGIMIVLASALLIRHDAERITITTTSPSPSVTEFSLFDANHGPPRALFLRPAPPRVRYDAHADWEAGTVRGDAAGRGKKQKCGAGEEGTSVGGEGRGVLVVLQRNANANAGEETEQAGRTAKRSQGRRSKVEAEVEVCPWSNVERGSALAHEVTVDATRLATVFNFLCGGAVVCGRLERLVVVSKER</sequence>
<protein>
    <submittedName>
        <fullName evidence="2">Uncharacterized protein</fullName>
    </submittedName>
</protein>
<evidence type="ECO:0000313" key="2">
    <source>
        <dbReference type="EMBL" id="KAJ7022937.1"/>
    </source>
</evidence>
<feature type="region of interest" description="Disordered" evidence="1">
    <location>
        <begin position="292"/>
        <end position="311"/>
    </location>
</feature>
<feature type="compositionally biased region" description="Basic residues" evidence="1">
    <location>
        <begin position="144"/>
        <end position="154"/>
    </location>
</feature>
<evidence type="ECO:0000256" key="1">
    <source>
        <dbReference type="SAM" id="MobiDB-lite"/>
    </source>
</evidence>
<reference evidence="2" key="1">
    <citation type="submission" date="2023-03" db="EMBL/GenBank/DDBJ databases">
        <title>Massive genome expansion in bonnet fungi (Mycena s.s.) driven by repeated elements and novel gene families across ecological guilds.</title>
        <authorList>
            <consortium name="Lawrence Berkeley National Laboratory"/>
            <person name="Harder C.B."/>
            <person name="Miyauchi S."/>
            <person name="Viragh M."/>
            <person name="Kuo A."/>
            <person name="Thoen E."/>
            <person name="Andreopoulos B."/>
            <person name="Lu D."/>
            <person name="Skrede I."/>
            <person name="Drula E."/>
            <person name="Henrissat B."/>
            <person name="Morin E."/>
            <person name="Kohler A."/>
            <person name="Barry K."/>
            <person name="LaButti K."/>
            <person name="Morin E."/>
            <person name="Salamov A."/>
            <person name="Lipzen A."/>
            <person name="Mereny Z."/>
            <person name="Hegedus B."/>
            <person name="Baldrian P."/>
            <person name="Stursova M."/>
            <person name="Weitz H."/>
            <person name="Taylor A."/>
            <person name="Grigoriev I.V."/>
            <person name="Nagy L.G."/>
            <person name="Martin F."/>
            <person name="Kauserud H."/>
        </authorList>
    </citation>
    <scope>NUCLEOTIDE SEQUENCE</scope>
    <source>
        <strain evidence="2">CBHHK200</strain>
    </source>
</reference>